<feature type="domain" description="Plastocyanin-like" evidence="2">
    <location>
        <begin position="228"/>
        <end position="310"/>
    </location>
</feature>
<dbReference type="InterPro" id="IPR008972">
    <property type="entry name" value="Cupredoxin"/>
</dbReference>
<gene>
    <name evidence="5" type="primary">cotA</name>
    <name evidence="5" type="ORF">BN997_03560</name>
</gene>
<comment type="similarity">
    <text evidence="1">Belongs to the multicopper oxidase family.</text>
</comment>
<dbReference type="OrthoDB" id="9757546at2"/>
<dbReference type="CDD" id="cd13844">
    <property type="entry name" value="CuRO_1_BOD_CotA_like"/>
    <property type="match status" value="1"/>
</dbReference>
<feature type="domain" description="Plastocyanin-like" evidence="4">
    <location>
        <begin position="47"/>
        <end position="95"/>
    </location>
</feature>
<keyword evidence="5" id="KW-0946">Virion</keyword>
<dbReference type="Pfam" id="PF07732">
    <property type="entry name" value="Cu-oxidase_3"/>
    <property type="match status" value="2"/>
</dbReference>
<dbReference type="GO" id="GO:0005507">
    <property type="term" value="F:copper ion binding"/>
    <property type="evidence" value="ECO:0007669"/>
    <property type="project" value="InterPro"/>
</dbReference>
<name>A0A0A1MKL4_9BACI</name>
<dbReference type="EMBL" id="CDGG01000001">
    <property type="protein sequence ID" value="CEI83643.1"/>
    <property type="molecule type" value="Genomic_DNA"/>
</dbReference>
<dbReference type="AlphaFoldDB" id="A0A0A1MKL4"/>
<dbReference type="Pfam" id="PF00394">
    <property type="entry name" value="Cu-oxidase"/>
    <property type="match status" value="1"/>
</dbReference>
<evidence type="ECO:0000256" key="1">
    <source>
        <dbReference type="ARBA" id="ARBA00010609"/>
    </source>
</evidence>
<dbReference type="SMR" id="A0A0A1MKL4"/>
<dbReference type="InterPro" id="IPR011707">
    <property type="entry name" value="Cu-oxidase-like_N"/>
</dbReference>
<dbReference type="GO" id="GO:0016491">
    <property type="term" value="F:oxidoreductase activity"/>
    <property type="evidence" value="ECO:0007669"/>
    <property type="project" value="InterPro"/>
</dbReference>
<dbReference type="PANTHER" id="PTHR48267:SF1">
    <property type="entry name" value="BILIRUBIN OXIDASE"/>
    <property type="match status" value="1"/>
</dbReference>
<proteinExistence type="inferred from homology"/>
<keyword evidence="6" id="KW-1185">Reference proteome</keyword>
<dbReference type="CDD" id="cd13891">
    <property type="entry name" value="CuRO_3_CotA_like"/>
    <property type="match status" value="1"/>
</dbReference>
<evidence type="ECO:0000313" key="5">
    <source>
        <dbReference type="EMBL" id="CEI83643.1"/>
    </source>
</evidence>
<protein>
    <submittedName>
        <fullName evidence="5">Spore coat protein A</fullName>
    </submittedName>
</protein>
<sequence length="516" mass="58849">MRRKLEKFVDPLPNLQPLKPDKKTGDGVHYEITMKQFKRKLHRDLPATTLWGYNGQFPGPMIEANRDEPVHVAWLNQLPNKHLLPVDVSIHGLEQLPIVRTVVHLHGIETKADSDGHPEAWYTNNFQETGPVFSRETFTYPNHQRGSLLWYHDHAMGITRLNVYAGLAGMYILRDEHEKSLNLPAGDYEIPLMITDRSLNADGSLFYPSQPDDAAKKLPNPSILPAYNGDTIIVNGKAWPFLEVEPRKYRFRILNASNTRSYQLQLDSNINFQQIGSDGGLLRHPVEIEKIGFQPAERIDVIIDFSKAAGQSILLKNDLGPDADPNDDTGDIMQIRVTKSLKNKDRSHLPQTLSVIPSLKQNDISGIRYLKLVGSADEFDRPLLLLNNKHWHDPITENPQLGTTEIWAFTNTTNFSHPIHIHLVQFQVLEHQPFDLEQYNQDGKIIFTGPPEAPAANHRGWKDTIEVPAATITRVIAKFAPYSGEFVWHCHILEHEDYDMMRPYMVADDDKNNTKF</sequence>
<dbReference type="CDD" id="cd13868">
    <property type="entry name" value="CuRO_2_CotA_like"/>
    <property type="match status" value="1"/>
</dbReference>
<dbReference type="Pfam" id="PF07731">
    <property type="entry name" value="Cu-oxidase_2"/>
    <property type="match status" value="1"/>
</dbReference>
<organism evidence="5 6">
    <name type="scientific">Oceanobacillus oncorhynchi</name>
    <dbReference type="NCBI Taxonomy" id="545501"/>
    <lineage>
        <taxon>Bacteria</taxon>
        <taxon>Bacillati</taxon>
        <taxon>Bacillota</taxon>
        <taxon>Bacilli</taxon>
        <taxon>Bacillales</taxon>
        <taxon>Bacillaceae</taxon>
        <taxon>Oceanobacillus</taxon>
    </lineage>
</organism>
<dbReference type="SUPFAM" id="SSF49503">
    <property type="entry name" value="Cupredoxins"/>
    <property type="match status" value="3"/>
</dbReference>
<dbReference type="Gene3D" id="2.60.40.420">
    <property type="entry name" value="Cupredoxins - blue copper proteins"/>
    <property type="match status" value="3"/>
</dbReference>
<evidence type="ECO:0000259" key="3">
    <source>
        <dbReference type="Pfam" id="PF07731"/>
    </source>
</evidence>
<feature type="domain" description="Plastocyanin-like" evidence="4">
    <location>
        <begin position="101"/>
        <end position="176"/>
    </location>
</feature>
<dbReference type="InterPro" id="IPR001117">
    <property type="entry name" value="Cu-oxidase_2nd"/>
</dbReference>
<evidence type="ECO:0000259" key="2">
    <source>
        <dbReference type="Pfam" id="PF00394"/>
    </source>
</evidence>
<dbReference type="STRING" id="545501.BN997_03560"/>
<dbReference type="Proteomes" id="UP000040453">
    <property type="component" value="Unassembled WGS sequence"/>
</dbReference>
<dbReference type="PANTHER" id="PTHR48267">
    <property type="entry name" value="CUPREDOXIN SUPERFAMILY PROTEIN"/>
    <property type="match status" value="1"/>
</dbReference>
<keyword evidence="5" id="KW-0167">Capsid protein</keyword>
<evidence type="ECO:0000259" key="4">
    <source>
        <dbReference type="Pfam" id="PF07732"/>
    </source>
</evidence>
<reference evidence="5 6" key="1">
    <citation type="submission" date="2014-11" db="EMBL/GenBank/DDBJ databases">
        <authorList>
            <person name="Urmite Genomes Urmite Genomes"/>
        </authorList>
    </citation>
    <scope>NUCLEOTIDE SEQUENCE [LARGE SCALE GENOMIC DNA]</scope>
    <source>
        <strain evidence="5 6">Oc5</strain>
    </source>
</reference>
<dbReference type="InterPro" id="IPR011706">
    <property type="entry name" value="Cu-oxidase_C"/>
</dbReference>
<dbReference type="RefSeq" id="WP_042534006.1">
    <property type="nucleotide sequence ID" value="NZ_CDGG01000001.1"/>
</dbReference>
<evidence type="ECO:0000313" key="6">
    <source>
        <dbReference type="Proteomes" id="UP000040453"/>
    </source>
</evidence>
<feature type="domain" description="Plastocyanin-like" evidence="3">
    <location>
        <begin position="382"/>
        <end position="509"/>
    </location>
</feature>
<dbReference type="FunFam" id="2.60.40.420:FF:000087">
    <property type="entry name" value="Spore coat protein A"/>
    <property type="match status" value="1"/>
</dbReference>
<accession>A0A0A1MKL4</accession>
<dbReference type="InterPro" id="IPR045087">
    <property type="entry name" value="Cu-oxidase_fam"/>
</dbReference>